<organism evidence="3 4">
    <name type="scientific">Elsinoe australis</name>
    <dbReference type="NCBI Taxonomy" id="40998"/>
    <lineage>
        <taxon>Eukaryota</taxon>
        <taxon>Fungi</taxon>
        <taxon>Dikarya</taxon>
        <taxon>Ascomycota</taxon>
        <taxon>Pezizomycotina</taxon>
        <taxon>Dothideomycetes</taxon>
        <taxon>Dothideomycetidae</taxon>
        <taxon>Myriangiales</taxon>
        <taxon>Elsinoaceae</taxon>
        <taxon>Elsinoe</taxon>
    </lineage>
</organism>
<evidence type="ECO:0000256" key="2">
    <source>
        <dbReference type="SAM" id="MobiDB-lite"/>
    </source>
</evidence>
<name>A0A4U7B644_9PEZI</name>
<feature type="region of interest" description="Disordered" evidence="2">
    <location>
        <begin position="103"/>
        <end position="150"/>
    </location>
</feature>
<dbReference type="GO" id="GO:0005763">
    <property type="term" value="C:mitochondrial small ribosomal subunit"/>
    <property type="evidence" value="ECO:0007669"/>
    <property type="project" value="TreeGrafter"/>
</dbReference>
<dbReference type="InterPro" id="IPR021036">
    <property type="entry name" value="Ribosomal_mS45"/>
</dbReference>
<feature type="coiled-coil region" evidence="1">
    <location>
        <begin position="334"/>
        <end position="368"/>
    </location>
</feature>
<sequence>MNPSHLTPAPCRHLLTRPRLPSTIRSTSYLDQSIQRSFSQSPALLDDEPERVRQKKAPTRLRRRMYLWLNGPGRAFRDPLRGSTNYLGAYTFDGRLRRVRNDRRGDAQDAEAAAEEAAEENDEDAEGEEDAGEGLPPARESDLRPYPLNPNFHSQKVLSEEMRDVIWQKVVEKKESVSAVSAELGVDMRRIGAVVRLKTVEKNWEKEASPFIIYDNIGGRFMMINFKKSISLEDTHMGTPFASAYASAVMAMLPQTKYSPKNQKPHESINDLPVHPATQQQIFYPTSESRQFTREDAARVFSPTLLPADKRIPHPELIEAERPEHADLKPQQRARIADQLRQAMEKEKQEAEQKRRQWEQKNIQVVQKPKWDFRFESIKADNVGRNGRHPAGVGWRYGMPHEDRKRGHMKDVPDKVLT</sequence>
<dbReference type="GO" id="GO:0032543">
    <property type="term" value="P:mitochondrial translation"/>
    <property type="evidence" value="ECO:0007669"/>
    <property type="project" value="TreeGrafter"/>
</dbReference>
<keyword evidence="1" id="KW-0175">Coiled coil</keyword>
<gene>
    <name evidence="3" type="ORF">C1H76_4136</name>
</gene>
<dbReference type="GO" id="GO:0003735">
    <property type="term" value="F:structural constituent of ribosome"/>
    <property type="evidence" value="ECO:0007669"/>
    <property type="project" value="TreeGrafter"/>
</dbReference>
<evidence type="ECO:0000313" key="4">
    <source>
        <dbReference type="Proteomes" id="UP000308133"/>
    </source>
</evidence>
<dbReference type="AlphaFoldDB" id="A0A4U7B644"/>
<dbReference type="PANTHER" id="PTHR28158:SF1">
    <property type="entry name" value="SMALL RIBOSOMAL SUBUNIT PROTEIN MS45"/>
    <property type="match status" value="1"/>
</dbReference>
<dbReference type="EMBL" id="PTQR01000053">
    <property type="protein sequence ID" value="TKX23624.1"/>
    <property type="molecule type" value="Genomic_DNA"/>
</dbReference>
<dbReference type="Proteomes" id="UP000308133">
    <property type="component" value="Unassembled WGS sequence"/>
</dbReference>
<protein>
    <submittedName>
        <fullName evidence="3">Eukaryotic mitochondrial regulator-like protein</fullName>
    </submittedName>
</protein>
<evidence type="ECO:0000313" key="3">
    <source>
        <dbReference type="EMBL" id="TKX23624.1"/>
    </source>
</evidence>
<feature type="region of interest" description="Disordered" evidence="2">
    <location>
        <begin position="384"/>
        <end position="418"/>
    </location>
</feature>
<feature type="compositionally biased region" description="Acidic residues" evidence="2">
    <location>
        <begin position="108"/>
        <end position="132"/>
    </location>
</feature>
<feature type="compositionally biased region" description="Basic and acidic residues" evidence="2">
    <location>
        <begin position="399"/>
        <end position="418"/>
    </location>
</feature>
<dbReference type="Pfam" id="PF12298">
    <property type="entry name" value="Bot1p"/>
    <property type="match status" value="2"/>
</dbReference>
<proteinExistence type="predicted"/>
<accession>A0A4U7B644</accession>
<reference evidence="3 4" key="1">
    <citation type="submission" date="2018-02" db="EMBL/GenBank/DDBJ databases">
        <title>Draft genome sequences of Elsinoe sp., causing black scab on jojoba.</title>
        <authorList>
            <person name="Stodart B."/>
            <person name="Jeffress S."/>
            <person name="Ash G."/>
            <person name="Arun Chinnappa K."/>
        </authorList>
    </citation>
    <scope>NUCLEOTIDE SEQUENCE [LARGE SCALE GENOMIC DNA]</scope>
    <source>
        <strain evidence="3 4">Hillstone_2</strain>
    </source>
</reference>
<evidence type="ECO:0000256" key="1">
    <source>
        <dbReference type="SAM" id="Coils"/>
    </source>
</evidence>
<dbReference type="PANTHER" id="PTHR28158">
    <property type="entry name" value="37S RIBOSOMAL PROTEIN S35, MITOCHONDRIAL"/>
    <property type="match status" value="1"/>
</dbReference>
<comment type="caution">
    <text evidence="3">The sequence shown here is derived from an EMBL/GenBank/DDBJ whole genome shotgun (WGS) entry which is preliminary data.</text>
</comment>